<keyword evidence="2" id="KW-0472">Membrane</keyword>
<feature type="transmembrane region" description="Helical" evidence="2">
    <location>
        <begin position="96"/>
        <end position="118"/>
    </location>
</feature>
<evidence type="ECO:0000256" key="1">
    <source>
        <dbReference type="SAM" id="MobiDB-lite"/>
    </source>
</evidence>
<name>A0AAD9NG96_9ANNE</name>
<sequence length="150" mass="17104">MRKVLPEVVLSEVYNILAAKWRSVVSGLTNCELLEDRMVELSDPKGPVKEGIDNTIFILPGIIIVTLVNVNVDKKELIPAARTIDVTKSSFSCTGVLWFLAVFFVPGALIGFFVYRLILSLREKEKAKEEKKKLKQQRKEKEMARKQKKR</sequence>
<dbReference type="AlphaFoldDB" id="A0AAD9NG96"/>
<evidence type="ECO:0000313" key="4">
    <source>
        <dbReference type="Proteomes" id="UP001208570"/>
    </source>
</evidence>
<accession>A0AAD9NG96</accession>
<dbReference type="Proteomes" id="UP001208570">
    <property type="component" value="Unassembled WGS sequence"/>
</dbReference>
<evidence type="ECO:0000313" key="3">
    <source>
        <dbReference type="EMBL" id="KAK2168940.1"/>
    </source>
</evidence>
<reference evidence="3" key="1">
    <citation type="journal article" date="2023" name="Mol. Biol. Evol.">
        <title>Third-Generation Sequencing Reveals the Adaptive Role of the Epigenome in Three Deep-Sea Polychaetes.</title>
        <authorList>
            <person name="Perez M."/>
            <person name="Aroh O."/>
            <person name="Sun Y."/>
            <person name="Lan Y."/>
            <person name="Juniper S.K."/>
            <person name="Young C.R."/>
            <person name="Angers B."/>
            <person name="Qian P.Y."/>
        </authorList>
    </citation>
    <scope>NUCLEOTIDE SEQUENCE</scope>
    <source>
        <strain evidence="3">P08H-3</strain>
    </source>
</reference>
<keyword evidence="2" id="KW-0812">Transmembrane</keyword>
<evidence type="ECO:0000256" key="2">
    <source>
        <dbReference type="SAM" id="Phobius"/>
    </source>
</evidence>
<comment type="caution">
    <text evidence="3">The sequence shown here is derived from an EMBL/GenBank/DDBJ whole genome shotgun (WGS) entry which is preliminary data.</text>
</comment>
<gene>
    <name evidence="3" type="ORF">LSH36_13g17014</name>
</gene>
<protein>
    <submittedName>
        <fullName evidence="3">Uncharacterized protein</fullName>
    </submittedName>
</protein>
<organism evidence="3 4">
    <name type="scientific">Paralvinella palmiformis</name>
    <dbReference type="NCBI Taxonomy" id="53620"/>
    <lineage>
        <taxon>Eukaryota</taxon>
        <taxon>Metazoa</taxon>
        <taxon>Spiralia</taxon>
        <taxon>Lophotrochozoa</taxon>
        <taxon>Annelida</taxon>
        <taxon>Polychaeta</taxon>
        <taxon>Sedentaria</taxon>
        <taxon>Canalipalpata</taxon>
        <taxon>Terebellida</taxon>
        <taxon>Terebelliformia</taxon>
        <taxon>Alvinellidae</taxon>
        <taxon>Paralvinella</taxon>
    </lineage>
</organism>
<feature type="region of interest" description="Disordered" evidence="1">
    <location>
        <begin position="129"/>
        <end position="150"/>
    </location>
</feature>
<proteinExistence type="predicted"/>
<keyword evidence="4" id="KW-1185">Reference proteome</keyword>
<keyword evidence="2" id="KW-1133">Transmembrane helix</keyword>
<dbReference type="EMBL" id="JAODUP010000013">
    <property type="protein sequence ID" value="KAK2168940.1"/>
    <property type="molecule type" value="Genomic_DNA"/>
</dbReference>